<dbReference type="EMBL" id="JAYMYQ010000008">
    <property type="protein sequence ID" value="KAK7315680.1"/>
    <property type="molecule type" value="Genomic_DNA"/>
</dbReference>
<reference evidence="1 2" key="1">
    <citation type="submission" date="2024-01" db="EMBL/GenBank/DDBJ databases">
        <title>The genomes of 5 underutilized Papilionoideae crops provide insights into root nodulation and disease resistanc.</title>
        <authorList>
            <person name="Jiang F."/>
        </authorList>
    </citation>
    <scope>NUCLEOTIDE SEQUENCE [LARGE SCALE GENOMIC DNA]</scope>
    <source>
        <strain evidence="1">LVBAO_FW01</strain>
        <tissue evidence="1">Leaves</tissue>
    </source>
</reference>
<proteinExistence type="predicted"/>
<organism evidence="1 2">
    <name type="scientific">Canavalia gladiata</name>
    <name type="common">Sword bean</name>
    <name type="synonym">Dolichos gladiatus</name>
    <dbReference type="NCBI Taxonomy" id="3824"/>
    <lineage>
        <taxon>Eukaryota</taxon>
        <taxon>Viridiplantae</taxon>
        <taxon>Streptophyta</taxon>
        <taxon>Embryophyta</taxon>
        <taxon>Tracheophyta</taxon>
        <taxon>Spermatophyta</taxon>
        <taxon>Magnoliopsida</taxon>
        <taxon>eudicotyledons</taxon>
        <taxon>Gunneridae</taxon>
        <taxon>Pentapetalae</taxon>
        <taxon>rosids</taxon>
        <taxon>fabids</taxon>
        <taxon>Fabales</taxon>
        <taxon>Fabaceae</taxon>
        <taxon>Papilionoideae</taxon>
        <taxon>50 kb inversion clade</taxon>
        <taxon>NPAAA clade</taxon>
        <taxon>indigoferoid/millettioid clade</taxon>
        <taxon>Phaseoleae</taxon>
        <taxon>Canavalia</taxon>
    </lineage>
</organism>
<dbReference type="Proteomes" id="UP001367508">
    <property type="component" value="Unassembled WGS sequence"/>
</dbReference>
<protein>
    <submittedName>
        <fullName evidence="1">Uncharacterized protein</fullName>
    </submittedName>
</protein>
<sequence length="119" mass="14242">MDLYLQFRTHVVVPQSHHLEMGHNVEMAHHLVNREMYDVPTYKTKWIVFVYLFMSYFVGFRGEFSIGSRLTQWLGSFHRLMARLLRAGLLEAQDLAFKRKITKATHLEHKEPWTQDLEH</sequence>
<comment type="caution">
    <text evidence="1">The sequence shown here is derived from an EMBL/GenBank/DDBJ whole genome shotgun (WGS) entry which is preliminary data.</text>
</comment>
<dbReference type="AlphaFoldDB" id="A0AAN9PX30"/>
<accession>A0AAN9PX30</accession>
<name>A0AAN9PX30_CANGL</name>
<gene>
    <name evidence="1" type="ORF">VNO77_34247</name>
</gene>
<evidence type="ECO:0000313" key="1">
    <source>
        <dbReference type="EMBL" id="KAK7315680.1"/>
    </source>
</evidence>
<keyword evidence="2" id="KW-1185">Reference proteome</keyword>
<evidence type="ECO:0000313" key="2">
    <source>
        <dbReference type="Proteomes" id="UP001367508"/>
    </source>
</evidence>